<name>A0A3M0SUJ8_9CLOT</name>
<dbReference type="PANTHER" id="PTHR40449">
    <property type="entry name" value="ETHANOLAMINE UTILIZATION PROTEIN EUTS"/>
    <property type="match status" value="1"/>
</dbReference>
<dbReference type="SMART" id="SM00877">
    <property type="entry name" value="BMC"/>
    <property type="match status" value="1"/>
</dbReference>
<dbReference type="PROSITE" id="PS51931">
    <property type="entry name" value="BMC_CP"/>
    <property type="match status" value="1"/>
</dbReference>
<dbReference type="InterPro" id="IPR044870">
    <property type="entry name" value="BMC_CP"/>
</dbReference>
<evidence type="ECO:0000313" key="4">
    <source>
        <dbReference type="EMBL" id="RMD02079.1"/>
    </source>
</evidence>
<sequence length="117" mass="12538">MVTLEKRDRIIEEFVPGKQVTLSHIIAHPDKDIYQKLGLSGEYNEAVGILTLTPSEAAIIAGDVATKSGNVKIGFMDRFSGALVIVGDIGSVETALDGIILLLRDVLNFTVSPITKS</sequence>
<dbReference type="NCBIfam" id="NF012012">
    <property type="entry name" value="PRK15468.1"/>
    <property type="match status" value="1"/>
</dbReference>
<dbReference type="RefSeq" id="WP_063600108.1">
    <property type="nucleotide sequence ID" value="NZ_RFAQ01000016.1"/>
</dbReference>
<feature type="domain" description="BMC circularly permuted" evidence="3">
    <location>
        <begin position="9"/>
        <end position="109"/>
    </location>
</feature>
<organism evidence="4 5">
    <name type="scientific">Clostridium autoethanogenum</name>
    <dbReference type="NCBI Taxonomy" id="84023"/>
    <lineage>
        <taxon>Bacteria</taxon>
        <taxon>Bacillati</taxon>
        <taxon>Bacillota</taxon>
        <taxon>Clostridia</taxon>
        <taxon>Eubacteriales</taxon>
        <taxon>Clostridiaceae</taxon>
        <taxon>Clostridium</taxon>
    </lineage>
</organism>
<keyword evidence="2" id="KW-1283">Bacterial microcompartment</keyword>
<comment type="caution">
    <text evidence="4">The sequence shown here is derived from an EMBL/GenBank/DDBJ whole genome shotgun (WGS) entry which is preliminary data.</text>
</comment>
<dbReference type="PIRSF" id="PIRSF012296">
    <property type="entry name" value="EutS_PduU"/>
    <property type="match status" value="1"/>
</dbReference>
<dbReference type="InterPro" id="IPR000249">
    <property type="entry name" value="BMC_dom"/>
</dbReference>
<dbReference type="Proteomes" id="UP000277999">
    <property type="component" value="Unassembled WGS sequence"/>
</dbReference>
<dbReference type="PANTHER" id="PTHR40449:SF2">
    <property type="entry name" value="BACTERIAL MICROCOMPARTMENT SHELL PROTEIN EUTS"/>
    <property type="match status" value="1"/>
</dbReference>
<dbReference type="AlphaFoldDB" id="A0A3M0SUJ8"/>
<gene>
    <name evidence="4" type="primary">eutS</name>
    <name evidence="4" type="ORF">D9O40_07265</name>
</gene>
<evidence type="ECO:0000313" key="5">
    <source>
        <dbReference type="Proteomes" id="UP000277999"/>
    </source>
</evidence>
<reference evidence="4 5" key="1">
    <citation type="submission" date="2018-10" db="EMBL/GenBank/DDBJ databases">
        <title>Genome-centric metagenomics revealed C2 chemical producing, CO utilizing Clostridium with novel acetogenic gene cluster.</title>
        <authorList>
            <person name="Kang H."/>
            <person name="Park B."/>
            <person name="Choi I.G."/>
            <person name="Chang I.S."/>
        </authorList>
    </citation>
    <scope>NUCLEOTIDE SEQUENCE [LARGE SCALE GENOMIC DNA]</scope>
    <source>
        <strain evidence="4 5">H21-9</strain>
    </source>
</reference>
<evidence type="ECO:0000256" key="1">
    <source>
        <dbReference type="ARBA" id="ARBA00024322"/>
    </source>
</evidence>
<comment type="subcellular location">
    <subcellularLocation>
        <location evidence="1">Bacterial microcompartment</location>
    </subcellularLocation>
</comment>
<evidence type="ECO:0000256" key="2">
    <source>
        <dbReference type="ARBA" id="ARBA00024446"/>
    </source>
</evidence>
<evidence type="ECO:0000259" key="3">
    <source>
        <dbReference type="PROSITE" id="PS51931"/>
    </source>
</evidence>
<protein>
    <submittedName>
        <fullName evidence="4">Ethanolamine utilization microcompartment protein EutS</fullName>
    </submittedName>
</protein>
<dbReference type="EMBL" id="RFAQ01000016">
    <property type="protein sequence ID" value="RMD02079.1"/>
    <property type="molecule type" value="Genomic_DNA"/>
</dbReference>
<dbReference type="Pfam" id="PF00936">
    <property type="entry name" value="BMC"/>
    <property type="match status" value="1"/>
</dbReference>
<dbReference type="GO" id="GO:0031469">
    <property type="term" value="C:bacterial microcompartment"/>
    <property type="evidence" value="ECO:0007669"/>
    <property type="project" value="UniProtKB-SubCell"/>
</dbReference>
<dbReference type="InterPro" id="IPR009307">
    <property type="entry name" value="EutS/PduU/CutR"/>
</dbReference>
<accession>A0A3M0SUJ8</accession>
<dbReference type="InterPro" id="IPR037233">
    <property type="entry name" value="CcmK-like_sf"/>
</dbReference>
<dbReference type="CDD" id="cd07046">
    <property type="entry name" value="BMC_PduU-EutS"/>
    <property type="match status" value="1"/>
</dbReference>
<dbReference type="Gene3D" id="3.30.70.1710">
    <property type="match status" value="1"/>
</dbReference>
<dbReference type="SUPFAM" id="SSF143414">
    <property type="entry name" value="CcmK-like"/>
    <property type="match status" value="1"/>
</dbReference>
<proteinExistence type="predicted"/>